<dbReference type="GO" id="GO:0055085">
    <property type="term" value="P:transmembrane transport"/>
    <property type="evidence" value="ECO:0007669"/>
    <property type="project" value="TreeGrafter"/>
</dbReference>
<evidence type="ECO:0000256" key="5">
    <source>
        <dbReference type="ARBA" id="ARBA00022692"/>
    </source>
</evidence>
<keyword evidence="3" id="KW-0813">Transport</keyword>
<comment type="subcellular location">
    <subcellularLocation>
        <location evidence="1">Cell membrane</location>
        <topology evidence="1">Multi-pass membrane protein</topology>
    </subcellularLocation>
</comment>
<evidence type="ECO:0000256" key="2">
    <source>
        <dbReference type="ARBA" id="ARBA00009773"/>
    </source>
</evidence>
<gene>
    <name evidence="9" type="ORF">ADIAG_03615</name>
</gene>
<keyword evidence="10" id="KW-1185">Reference proteome</keyword>
<reference evidence="9 10" key="1">
    <citation type="journal article" date="2013" name="Genome Announc.">
        <title>Draft Genome Sequence of Arthrobacter gangotriensis Strain Lz1yT, Isolated from a Penguin Rookery Soil Sample Collected in Antarctica, near the Indian Station Dakshin Gangotri.</title>
        <authorList>
            <person name="Shivaji S."/>
            <person name="Ara S."/>
            <person name="Bandi S."/>
            <person name="Singh A."/>
            <person name="Kumar Pinnaka A."/>
        </authorList>
    </citation>
    <scope>NUCLEOTIDE SEQUENCE [LARGE SCALE GENOMIC DNA]</scope>
    <source>
        <strain evidence="9 10">Lz1y</strain>
    </source>
</reference>
<evidence type="ECO:0000256" key="4">
    <source>
        <dbReference type="ARBA" id="ARBA00022475"/>
    </source>
</evidence>
<keyword evidence="4" id="KW-1003">Cell membrane</keyword>
<dbReference type="eggNOG" id="COG0628">
    <property type="taxonomic scope" value="Bacteria"/>
</dbReference>
<sequence length="358" mass="37672">MIFYKRQRRKGAYFMKPTFRSGFVVTLGVLVALGLGAAVVSLTYVLTLVFVALFVALGLDPVVSRLERLGLSRVKAVLCVIAALLVFSALVLALVIPLLVTEGRKLLISLPSSLEGIESQVWFSELNETLGGALVPGLEWLQRTVADPSVWLTVGNGALKAGFGFANGVFAVLFVTMLTMYFVIGLESMKNGFYDLVPASKRVRVRELGEEIAASVGSYLSGMAILAAINATFTFILLTVLQVPFAAVLGVLALPLTMIPLIGSVISTSIVTVVALFHSPGTALVVLVVMVAYMQIEAYVLTPKVVGKAIRIPASMVLIGALAGGTLAGLLGALVACPTSAAILLILKKVVVPAQAAR</sequence>
<proteinExistence type="inferred from homology"/>
<comment type="similarity">
    <text evidence="2">Belongs to the autoinducer-2 exporter (AI-2E) (TC 2.A.86) family.</text>
</comment>
<dbReference type="EMBL" id="AOCK01000012">
    <property type="protein sequence ID" value="EMQ97096.1"/>
    <property type="molecule type" value="Genomic_DNA"/>
</dbReference>
<keyword evidence="7 8" id="KW-0472">Membrane</keyword>
<protein>
    <submittedName>
        <fullName evidence="9">Permease</fullName>
    </submittedName>
</protein>
<dbReference type="Proteomes" id="UP000012015">
    <property type="component" value="Unassembled WGS sequence"/>
</dbReference>
<name>M7MPX7_9MICC</name>
<feature type="transmembrane region" description="Helical" evidence="8">
    <location>
        <begin position="161"/>
        <end position="184"/>
    </location>
</feature>
<dbReference type="STRING" id="1276920.ADIAG_03615"/>
<dbReference type="PANTHER" id="PTHR21716:SF53">
    <property type="entry name" value="PERMEASE PERM-RELATED"/>
    <property type="match status" value="1"/>
</dbReference>
<dbReference type="PANTHER" id="PTHR21716">
    <property type="entry name" value="TRANSMEMBRANE PROTEIN"/>
    <property type="match status" value="1"/>
</dbReference>
<dbReference type="GO" id="GO:0005886">
    <property type="term" value="C:plasma membrane"/>
    <property type="evidence" value="ECO:0007669"/>
    <property type="project" value="UniProtKB-SubCell"/>
</dbReference>
<feature type="transmembrane region" description="Helical" evidence="8">
    <location>
        <begin position="21"/>
        <end position="39"/>
    </location>
</feature>
<feature type="transmembrane region" description="Helical" evidence="8">
    <location>
        <begin position="76"/>
        <end position="100"/>
    </location>
</feature>
<feature type="transmembrane region" description="Helical" evidence="8">
    <location>
        <begin position="243"/>
        <end position="263"/>
    </location>
</feature>
<accession>M7MPX7</accession>
<keyword evidence="6 8" id="KW-1133">Transmembrane helix</keyword>
<comment type="caution">
    <text evidence="9">The sequence shown here is derived from an EMBL/GenBank/DDBJ whole genome shotgun (WGS) entry which is preliminary data.</text>
</comment>
<dbReference type="InterPro" id="IPR002549">
    <property type="entry name" value="AI-2E-like"/>
</dbReference>
<organism evidence="9 10">
    <name type="scientific">Paeniglutamicibacter gangotriensis Lz1y</name>
    <dbReference type="NCBI Taxonomy" id="1276920"/>
    <lineage>
        <taxon>Bacteria</taxon>
        <taxon>Bacillati</taxon>
        <taxon>Actinomycetota</taxon>
        <taxon>Actinomycetes</taxon>
        <taxon>Micrococcales</taxon>
        <taxon>Micrococcaceae</taxon>
        <taxon>Paeniglutamicibacter</taxon>
    </lineage>
</organism>
<evidence type="ECO:0000256" key="1">
    <source>
        <dbReference type="ARBA" id="ARBA00004651"/>
    </source>
</evidence>
<feature type="transmembrane region" description="Helical" evidence="8">
    <location>
        <begin position="316"/>
        <end position="347"/>
    </location>
</feature>
<evidence type="ECO:0000256" key="8">
    <source>
        <dbReference type="SAM" id="Phobius"/>
    </source>
</evidence>
<keyword evidence="5 8" id="KW-0812">Transmembrane</keyword>
<evidence type="ECO:0000256" key="6">
    <source>
        <dbReference type="ARBA" id="ARBA00022989"/>
    </source>
</evidence>
<dbReference type="PATRIC" id="fig|1276920.7.peg.3615"/>
<dbReference type="Pfam" id="PF01594">
    <property type="entry name" value="AI-2E_transport"/>
    <property type="match status" value="1"/>
</dbReference>
<evidence type="ECO:0000256" key="3">
    <source>
        <dbReference type="ARBA" id="ARBA00022448"/>
    </source>
</evidence>
<feature type="transmembrane region" description="Helical" evidence="8">
    <location>
        <begin position="270"/>
        <end position="296"/>
    </location>
</feature>
<evidence type="ECO:0000256" key="7">
    <source>
        <dbReference type="ARBA" id="ARBA00023136"/>
    </source>
</evidence>
<dbReference type="AlphaFoldDB" id="M7MPX7"/>
<evidence type="ECO:0000313" key="9">
    <source>
        <dbReference type="EMBL" id="EMQ97096.1"/>
    </source>
</evidence>
<feature type="transmembrane region" description="Helical" evidence="8">
    <location>
        <begin position="212"/>
        <end position="237"/>
    </location>
</feature>
<evidence type="ECO:0000313" key="10">
    <source>
        <dbReference type="Proteomes" id="UP000012015"/>
    </source>
</evidence>
<feature type="transmembrane region" description="Helical" evidence="8">
    <location>
        <begin position="45"/>
        <end position="64"/>
    </location>
</feature>